<dbReference type="KEGG" id="stai:STAIW_v1c07540"/>
<evidence type="ECO:0000313" key="9">
    <source>
        <dbReference type="EMBL" id="AGR41358.1"/>
    </source>
</evidence>
<keyword evidence="4 7" id="KW-0812">Transmembrane</keyword>
<dbReference type="HOGENOM" id="CLU_020019_9_2_14"/>
<comment type="subcellular location">
    <subcellularLocation>
        <location evidence="1">Membrane</location>
        <topology evidence="1">Multi-pass membrane protein</topology>
    </subcellularLocation>
</comment>
<dbReference type="GO" id="GO:0005886">
    <property type="term" value="C:plasma membrane"/>
    <property type="evidence" value="ECO:0007669"/>
    <property type="project" value="TreeGrafter"/>
</dbReference>
<dbReference type="RefSeq" id="WP_020834497.1">
    <property type="nucleotide sequence ID" value="NC_021846.1"/>
</dbReference>
<dbReference type="GO" id="GO:0015254">
    <property type="term" value="F:glycerol channel activity"/>
    <property type="evidence" value="ECO:0007669"/>
    <property type="project" value="TreeGrafter"/>
</dbReference>
<dbReference type="PRINTS" id="PR00783">
    <property type="entry name" value="MINTRINSICP"/>
</dbReference>
<evidence type="ECO:0000256" key="7">
    <source>
        <dbReference type="RuleBase" id="RU000477"/>
    </source>
</evidence>
<reference evidence="9 10" key="1">
    <citation type="journal article" date="2013" name="Genome Biol. Evol.">
        <title>Comparison of metabolic capacities and inference of gene content evolution in mosquito-associated Spiroplasma diminutum and S. taiwanense.</title>
        <authorList>
            <person name="Lo W.S."/>
            <person name="Ku C."/>
            <person name="Chen L.L."/>
            <person name="Chang T.H."/>
            <person name="Kuo C.H."/>
        </authorList>
    </citation>
    <scope>NUCLEOTIDE SEQUENCE [LARGE SCALE GENOMIC DNA]</scope>
    <source>
        <strain evidence="9">CT-1</strain>
    </source>
</reference>
<feature type="transmembrane region" description="Helical" evidence="8">
    <location>
        <begin position="160"/>
        <end position="180"/>
    </location>
</feature>
<dbReference type="SUPFAM" id="SSF81338">
    <property type="entry name" value="Aquaporin-like"/>
    <property type="match status" value="1"/>
</dbReference>
<evidence type="ECO:0000256" key="1">
    <source>
        <dbReference type="ARBA" id="ARBA00004141"/>
    </source>
</evidence>
<gene>
    <name evidence="9" type="primary">glpF</name>
    <name evidence="9" type="ORF">STAIW_v1c07540</name>
</gene>
<proteinExistence type="inferred from homology"/>
<evidence type="ECO:0000256" key="2">
    <source>
        <dbReference type="ARBA" id="ARBA00006175"/>
    </source>
</evidence>
<organism evidence="9 10">
    <name type="scientific">Spiroplasma taiwanense CT-1</name>
    <dbReference type="NCBI Taxonomy" id="1276220"/>
    <lineage>
        <taxon>Bacteria</taxon>
        <taxon>Bacillati</taxon>
        <taxon>Mycoplasmatota</taxon>
        <taxon>Mollicutes</taxon>
        <taxon>Entomoplasmatales</taxon>
        <taxon>Spiroplasmataceae</taxon>
        <taxon>Spiroplasma</taxon>
    </lineage>
</organism>
<keyword evidence="5 8" id="KW-1133">Transmembrane helix</keyword>
<evidence type="ECO:0000256" key="4">
    <source>
        <dbReference type="ARBA" id="ARBA00022692"/>
    </source>
</evidence>
<dbReference type="InterPro" id="IPR050363">
    <property type="entry name" value="MIP/Aquaporin"/>
</dbReference>
<evidence type="ECO:0000256" key="3">
    <source>
        <dbReference type="ARBA" id="ARBA00022448"/>
    </source>
</evidence>
<dbReference type="PANTHER" id="PTHR43829:SF9">
    <property type="entry name" value="AQUAPORIN-9"/>
    <property type="match status" value="1"/>
</dbReference>
<dbReference type="InterPro" id="IPR000425">
    <property type="entry name" value="MIP"/>
</dbReference>
<protein>
    <submittedName>
        <fullName evidence="9">Glycerol uptake facilitator protein</fullName>
    </submittedName>
</protein>
<feature type="transmembrane region" description="Helical" evidence="8">
    <location>
        <begin position="238"/>
        <end position="261"/>
    </location>
</feature>
<dbReference type="EMBL" id="CP005074">
    <property type="protein sequence ID" value="AGR41358.1"/>
    <property type="molecule type" value="Genomic_DNA"/>
</dbReference>
<name>S5MC98_9MOLU</name>
<keyword evidence="10" id="KW-1185">Reference proteome</keyword>
<evidence type="ECO:0000256" key="5">
    <source>
        <dbReference type="ARBA" id="ARBA00022989"/>
    </source>
</evidence>
<feature type="transmembrane region" description="Helical" evidence="8">
    <location>
        <begin position="38"/>
        <end position="61"/>
    </location>
</feature>
<sequence length="262" mass="27638">MNLTELFLTEFFGTSLLIILGNGIVANCVLKDTKGNNAGLVAIALGWGFAVTVSALIASSFNGAPGWFNPAVMVGATIADKGDLMIQLTGSTSGAIGLFFGLFFVQLLGAMLGQIIIDLLYFKHIQKTLQTKEEFSTANVLGMHSTSSTFKGSLFSFTTLLNLLMEFVGTFVLVFAALAMGKFASGTFFGPIVIGIVVISIGLSLGGTTGYAINPVRDLGPRIIHMLMPLKEKGKSDWSYSFVPVLAAILAGVSVGAIFLLF</sequence>
<dbReference type="Proteomes" id="UP000014984">
    <property type="component" value="Chromosome"/>
</dbReference>
<evidence type="ECO:0000256" key="8">
    <source>
        <dbReference type="SAM" id="Phobius"/>
    </source>
</evidence>
<dbReference type="AlphaFoldDB" id="S5MC98"/>
<keyword evidence="3 7" id="KW-0813">Transport</keyword>
<evidence type="ECO:0000256" key="6">
    <source>
        <dbReference type="ARBA" id="ARBA00023136"/>
    </source>
</evidence>
<dbReference type="PATRIC" id="fig|1276220.3.peg.770"/>
<feature type="transmembrane region" description="Helical" evidence="8">
    <location>
        <begin position="192"/>
        <end position="213"/>
    </location>
</feature>
<dbReference type="Gene3D" id="1.20.1080.10">
    <property type="entry name" value="Glycerol uptake facilitator protein"/>
    <property type="match status" value="1"/>
</dbReference>
<dbReference type="InterPro" id="IPR023271">
    <property type="entry name" value="Aquaporin-like"/>
</dbReference>
<feature type="transmembrane region" description="Helical" evidence="8">
    <location>
        <begin position="6"/>
        <end position="26"/>
    </location>
</feature>
<dbReference type="OrthoDB" id="9807293at2"/>
<dbReference type="STRING" id="1276220.STAIW_v1c07540"/>
<feature type="transmembrane region" description="Helical" evidence="8">
    <location>
        <begin position="95"/>
        <end position="122"/>
    </location>
</feature>
<accession>S5MC98</accession>
<dbReference type="Pfam" id="PF00230">
    <property type="entry name" value="MIP"/>
    <property type="match status" value="1"/>
</dbReference>
<dbReference type="eggNOG" id="COG0580">
    <property type="taxonomic scope" value="Bacteria"/>
</dbReference>
<dbReference type="PANTHER" id="PTHR43829">
    <property type="entry name" value="AQUAPORIN OR AQUAGLYCEROPORIN RELATED"/>
    <property type="match status" value="1"/>
</dbReference>
<comment type="similarity">
    <text evidence="2 7">Belongs to the MIP/aquaporin (TC 1.A.8) family.</text>
</comment>
<keyword evidence="6 8" id="KW-0472">Membrane</keyword>
<evidence type="ECO:0000313" key="10">
    <source>
        <dbReference type="Proteomes" id="UP000014984"/>
    </source>
</evidence>